<comment type="subcellular location">
    <subcellularLocation>
        <location evidence="1">Membrane</location>
        <topology evidence="1">Single-pass membrane protein</topology>
    </subcellularLocation>
</comment>
<evidence type="ECO:0000313" key="10">
    <source>
        <dbReference type="Proteomes" id="UP000829685"/>
    </source>
</evidence>
<keyword evidence="3 7" id="KW-0732">Signal</keyword>
<evidence type="ECO:0000313" key="9">
    <source>
        <dbReference type="EMBL" id="KAI1872544.1"/>
    </source>
</evidence>
<dbReference type="GO" id="GO:0005886">
    <property type="term" value="C:plasma membrane"/>
    <property type="evidence" value="ECO:0007669"/>
    <property type="project" value="TreeGrafter"/>
</dbReference>
<evidence type="ECO:0000256" key="4">
    <source>
        <dbReference type="ARBA" id="ARBA00022989"/>
    </source>
</evidence>
<evidence type="ECO:0000259" key="8">
    <source>
        <dbReference type="PROSITE" id="PS51212"/>
    </source>
</evidence>
<gene>
    <name evidence="9" type="ORF">JX265_005424</name>
</gene>
<dbReference type="SMART" id="SM00321">
    <property type="entry name" value="WSC"/>
    <property type="match status" value="1"/>
</dbReference>
<feature type="chain" id="PRO_5040512907" description="WSC domain-containing protein" evidence="7">
    <location>
        <begin position="20"/>
        <end position="172"/>
    </location>
</feature>
<evidence type="ECO:0000256" key="3">
    <source>
        <dbReference type="ARBA" id="ARBA00022729"/>
    </source>
</evidence>
<evidence type="ECO:0000256" key="6">
    <source>
        <dbReference type="ARBA" id="ARBA00023180"/>
    </source>
</evidence>
<dbReference type="PANTHER" id="PTHR24269:SF16">
    <property type="entry name" value="PROTEIN SLG1"/>
    <property type="match status" value="1"/>
</dbReference>
<protein>
    <recommendedName>
        <fullName evidence="8">WSC domain-containing protein</fullName>
    </recommendedName>
</protein>
<keyword evidence="10" id="KW-1185">Reference proteome</keyword>
<evidence type="ECO:0000256" key="5">
    <source>
        <dbReference type="ARBA" id="ARBA00023136"/>
    </source>
</evidence>
<feature type="signal peptide" evidence="7">
    <location>
        <begin position="1"/>
        <end position="19"/>
    </location>
</feature>
<sequence length="172" mass="17692">MSWFSSLLLTLFIVSLVSAQARAALRIYDASSTYRYAGCWNETTGIAGSSGARALAGGISQDFPLNGPMTVETCLDLCAHGQGAPYRLAGVEYSRQCWCANRLSSLSARLPDAACDLPCDGDRTLACGGSLKLGLYNLTESGKNGAVRAGGVGSAAVAMGVVVAGVVMMVGL</sequence>
<dbReference type="InterPro" id="IPR002889">
    <property type="entry name" value="WSC_carb-bd"/>
</dbReference>
<proteinExistence type="predicted"/>
<keyword evidence="5" id="KW-0472">Membrane</keyword>
<evidence type="ECO:0000256" key="1">
    <source>
        <dbReference type="ARBA" id="ARBA00004167"/>
    </source>
</evidence>
<organism evidence="9 10">
    <name type="scientific">Neoarthrinium moseri</name>
    <dbReference type="NCBI Taxonomy" id="1658444"/>
    <lineage>
        <taxon>Eukaryota</taxon>
        <taxon>Fungi</taxon>
        <taxon>Dikarya</taxon>
        <taxon>Ascomycota</taxon>
        <taxon>Pezizomycotina</taxon>
        <taxon>Sordariomycetes</taxon>
        <taxon>Xylariomycetidae</taxon>
        <taxon>Amphisphaeriales</taxon>
        <taxon>Apiosporaceae</taxon>
        <taxon>Neoarthrinium</taxon>
    </lineage>
</organism>
<reference evidence="9" key="1">
    <citation type="submission" date="2021-03" db="EMBL/GenBank/DDBJ databases">
        <title>Revisited historic fungal species revealed as producer of novel bioactive compounds through whole genome sequencing and comparative genomics.</title>
        <authorList>
            <person name="Vignolle G.A."/>
            <person name="Hochenegger N."/>
            <person name="Mach R.L."/>
            <person name="Mach-Aigner A.R."/>
            <person name="Javad Rahimi M."/>
            <person name="Salim K.A."/>
            <person name="Chan C.M."/>
            <person name="Lim L.B.L."/>
            <person name="Cai F."/>
            <person name="Druzhinina I.S."/>
            <person name="U'Ren J.M."/>
            <person name="Derntl C."/>
        </authorList>
    </citation>
    <scope>NUCLEOTIDE SEQUENCE</scope>
    <source>
        <strain evidence="9">TUCIM 5799</strain>
    </source>
</reference>
<dbReference type="Pfam" id="PF01822">
    <property type="entry name" value="WSC"/>
    <property type="match status" value="1"/>
</dbReference>
<accession>A0A9P9WNQ1</accession>
<name>A0A9P9WNQ1_9PEZI</name>
<keyword evidence="2" id="KW-0812">Transmembrane</keyword>
<evidence type="ECO:0000256" key="2">
    <source>
        <dbReference type="ARBA" id="ARBA00022692"/>
    </source>
</evidence>
<comment type="caution">
    <text evidence="9">The sequence shown here is derived from an EMBL/GenBank/DDBJ whole genome shotgun (WGS) entry which is preliminary data.</text>
</comment>
<keyword evidence="4" id="KW-1133">Transmembrane helix</keyword>
<dbReference type="EMBL" id="JAFIMR010000011">
    <property type="protein sequence ID" value="KAI1872544.1"/>
    <property type="molecule type" value="Genomic_DNA"/>
</dbReference>
<keyword evidence="6" id="KW-0325">Glycoprotein</keyword>
<dbReference type="InterPro" id="IPR051836">
    <property type="entry name" value="Kremen_rcpt"/>
</dbReference>
<dbReference type="AlphaFoldDB" id="A0A9P9WNQ1"/>
<dbReference type="Proteomes" id="UP000829685">
    <property type="component" value="Unassembled WGS sequence"/>
</dbReference>
<dbReference type="PROSITE" id="PS51212">
    <property type="entry name" value="WSC"/>
    <property type="match status" value="1"/>
</dbReference>
<evidence type="ECO:0000256" key="7">
    <source>
        <dbReference type="SAM" id="SignalP"/>
    </source>
</evidence>
<dbReference type="PANTHER" id="PTHR24269">
    <property type="entry name" value="KREMEN PROTEIN"/>
    <property type="match status" value="1"/>
</dbReference>
<feature type="domain" description="WSC" evidence="8">
    <location>
        <begin position="33"/>
        <end position="139"/>
    </location>
</feature>